<protein>
    <submittedName>
        <fullName evidence="2">Uncharacterized protein</fullName>
    </submittedName>
</protein>
<keyword evidence="1" id="KW-0472">Membrane</keyword>
<feature type="transmembrane region" description="Helical" evidence="1">
    <location>
        <begin position="6"/>
        <end position="26"/>
    </location>
</feature>
<feature type="non-terminal residue" evidence="2">
    <location>
        <position position="35"/>
    </location>
</feature>
<reference evidence="2" key="1">
    <citation type="submission" date="2019-03" db="EMBL/GenBank/DDBJ databases">
        <title>Single cell metagenomics reveals metabolic interactions within the superorganism composed of flagellate Streblomastix strix and complex community of Bacteroidetes bacteria on its surface.</title>
        <authorList>
            <person name="Treitli S.C."/>
            <person name="Kolisko M."/>
            <person name="Husnik F."/>
            <person name="Keeling P."/>
            <person name="Hampl V."/>
        </authorList>
    </citation>
    <scope>NUCLEOTIDE SEQUENCE</scope>
    <source>
        <strain evidence="2">STM</strain>
    </source>
</reference>
<sequence>MDASILQICIFILFIITGIIFGRFIICKICPFGYL</sequence>
<comment type="caution">
    <text evidence="2">The sequence shown here is derived from an EMBL/GenBank/DDBJ whole genome shotgun (WGS) entry which is preliminary data.</text>
</comment>
<dbReference type="AlphaFoldDB" id="A0A5J4Q117"/>
<gene>
    <name evidence="2" type="ORF">EZS27_034733</name>
</gene>
<evidence type="ECO:0000256" key="1">
    <source>
        <dbReference type="SAM" id="Phobius"/>
    </source>
</evidence>
<keyword evidence="1" id="KW-0812">Transmembrane</keyword>
<keyword evidence="1" id="KW-1133">Transmembrane helix</keyword>
<dbReference type="EMBL" id="SNRY01005543">
    <property type="protein sequence ID" value="KAA6314688.1"/>
    <property type="molecule type" value="Genomic_DNA"/>
</dbReference>
<evidence type="ECO:0000313" key="2">
    <source>
        <dbReference type="EMBL" id="KAA6314688.1"/>
    </source>
</evidence>
<accession>A0A5J4Q117</accession>
<organism evidence="2">
    <name type="scientific">termite gut metagenome</name>
    <dbReference type="NCBI Taxonomy" id="433724"/>
    <lineage>
        <taxon>unclassified sequences</taxon>
        <taxon>metagenomes</taxon>
        <taxon>organismal metagenomes</taxon>
    </lineage>
</organism>
<proteinExistence type="predicted"/>
<name>A0A5J4Q117_9ZZZZ</name>